<dbReference type="PANTHER" id="PTHR11360:SF290">
    <property type="entry name" value="MONOCARBOXYLATE MFS PERMEASE"/>
    <property type="match status" value="1"/>
</dbReference>
<evidence type="ECO:0000313" key="6">
    <source>
        <dbReference type="EMBL" id="MDR6331596.1"/>
    </source>
</evidence>
<evidence type="ECO:0000256" key="1">
    <source>
        <dbReference type="ARBA" id="ARBA00022692"/>
    </source>
</evidence>
<keyword evidence="2 4" id="KW-1133">Transmembrane helix</keyword>
<organism evidence="5 7">
    <name type="scientific">Xanthobacter flavus</name>
    <dbReference type="NCBI Taxonomy" id="281"/>
    <lineage>
        <taxon>Bacteria</taxon>
        <taxon>Pseudomonadati</taxon>
        <taxon>Pseudomonadota</taxon>
        <taxon>Alphaproteobacteria</taxon>
        <taxon>Hyphomicrobiales</taxon>
        <taxon>Xanthobacteraceae</taxon>
        <taxon>Xanthobacter</taxon>
    </lineage>
</organism>
<dbReference type="RefSeq" id="WP_149577654.1">
    <property type="nucleotide sequence ID" value="NZ_BSDO01000002.1"/>
</dbReference>
<name>A0A9W6CRL8_XANFL</name>
<dbReference type="Gene3D" id="1.20.1250.20">
    <property type="entry name" value="MFS general substrate transporter like domains"/>
    <property type="match status" value="2"/>
</dbReference>
<dbReference type="PANTHER" id="PTHR11360">
    <property type="entry name" value="MONOCARBOXYLATE TRANSPORTER"/>
    <property type="match status" value="1"/>
</dbReference>
<feature type="transmembrane region" description="Helical" evidence="4">
    <location>
        <begin position="90"/>
        <end position="107"/>
    </location>
</feature>
<comment type="caution">
    <text evidence="5">The sequence shown here is derived from an EMBL/GenBank/DDBJ whole genome shotgun (WGS) entry which is preliminary data.</text>
</comment>
<dbReference type="EMBL" id="BSDO01000002">
    <property type="protein sequence ID" value="GLI22613.1"/>
    <property type="molecule type" value="Genomic_DNA"/>
</dbReference>
<dbReference type="GO" id="GO:0022857">
    <property type="term" value="F:transmembrane transporter activity"/>
    <property type="evidence" value="ECO:0007669"/>
    <property type="project" value="InterPro"/>
</dbReference>
<keyword evidence="8" id="KW-1185">Reference proteome</keyword>
<dbReference type="GeneID" id="95763077"/>
<evidence type="ECO:0000256" key="4">
    <source>
        <dbReference type="SAM" id="Phobius"/>
    </source>
</evidence>
<evidence type="ECO:0000256" key="3">
    <source>
        <dbReference type="ARBA" id="ARBA00023136"/>
    </source>
</evidence>
<feature type="transmembrane region" description="Helical" evidence="4">
    <location>
        <begin position="113"/>
        <end position="139"/>
    </location>
</feature>
<feature type="transmembrane region" description="Helical" evidence="4">
    <location>
        <begin position="23"/>
        <end position="41"/>
    </location>
</feature>
<feature type="transmembrane region" description="Helical" evidence="4">
    <location>
        <begin position="325"/>
        <end position="347"/>
    </location>
</feature>
<feature type="transmembrane region" description="Helical" evidence="4">
    <location>
        <begin position="300"/>
        <end position="319"/>
    </location>
</feature>
<reference evidence="5" key="1">
    <citation type="submission" date="2022-12" db="EMBL/GenBank/DDBJ databases">
        <title>Reference genome sequencing for broad-spectrum identification of bacterial and archaeal isolates by mass spectrometry.</title>
        <authorList>
            <person name="Sekiguchi Y."/>
            <person name="Tourlousse D.M."/>
        </authorList>
    </citation>
    <scope>NUCLEOTIDE SEQUENCE</scope>
    <source>
        <strain evidence="5">301</strain>
    </source>
</reference>
<feature type="transmembrane region" description="Helical" evidence="4">
    <location>
        <begin position="178"/>
        <end position="200"/>
    </location>
</feature>
<sequence length="432" mass="44484">MTSGLSGELAQPAPARPLSGRSLFITGLGIGQICSWGSLYYSFPLIAEAMERDLGWSKPDLFGAATLGLALGGMAAFPVGAAVDKGHGRWVMAAGAGLAGLCLLAWSQVQQLWLFYSLMAAIGVLQAATLYEPAFAVVARRTGAAGARAGITALTLWGGFASTVFIPLIQILLDLAGWRGALVALGAVNLVVCAPLYAAVIRPAADHAASPVHALALSGAGTLRQVMGRVARRPTFWALAVAFTAYAATFSAFTFHLYPLLLERGFTAGSVVLAMAIIGPTQVAGRIAVSVFAPRAPVRLIGSCAVLAFPVAILALAWLPPSFALVAAIVALYGSANGIMTIVRGLAVPEMLTRQAYGAVNGALAAPSMLARALAPAGAALLWAQSQSYGAVLSAMAAGGVLLAGAFWAAAAFSRNEDMERHERAPSMPDRR</sequence>
<feature type="transmembrane region" description="Helical" evidence="4">
    <location>
        <begin position="61"/>
        <end position="83"/>
    </location>
</feature>
<feature type="transmembrane region" description="Helical" evidence="4">
    <location>
        <begin position="151"/>
        <end position="172"/>
    </location>
</feature>
<evidence type="ECO:0000313" key="7">
    <source>
        <dbReference type="Proteomes" id="UP001144397"/>
    </source>
</evidence>
<feature type="transmembrane region" description="Helical" evidence="4">
    <location>
        <begin position="236"/>
        <end position="258"/>
    </location>
</feature>
<dbReference type="Pfam" id="PF07690">
    <property type="entry name" value="MFS_1"/>
    <property type="match status" value="1"/>
</dbReference>
<proteinExistence type="predicted"/>
<keyword evidence="3 4" id="KW-0472">Membrane</keyword>
<dbReference type="InterPro" id="IPR011701">
    <property type="entry name" value="MFS"/>
</dbReference>
<accession>A0A9W6CRL8</accession>
<evidence type="ECO:0000256" key="2">
    <source>
        <dbReference type="ARBA" id="ARBA00022989"/>
    </source>
</evidence>
<evidence type="ECO:0000313" key="5">
    <source>
        <dbReference type="EMBL" id="GLI22613.1"/>
    </source>
</evidence>
<gene>
    <name evidence="6" type="ORF">GGQ86_000043</name>
    <name evidence="5" type="ORF">XFLAVUS301_22870</name>
</gene>
<dbReference type="InterPro" id="IPR036259">
    <property type="entry name" value="MFS_trans_sf"/>
</dbReference>
<dbReference type="Proteomes" id="UP001245370">
    <property type="component" value="Unassembled WGS sequence"/>
</dbReference>
<dbReference type="AlphaFoldDB" id="A0A9W6CRL8"/>
<evidence type="ECO:0000313" key="8">
    <source>
        <dbReference type="Proteomes" id="UP001245370"/>
    </source>
</evidence>
<feature type="transmembrane region" description="Helical" evidence="4">
    <location>
        <begin position="359"/>
        <end position="383"/>
    </location>
</feature>
<keyword evidence="1 4" id="KW-0812">Transmembrane</keyword>
<dbReference type="SUPFAM" id="SSF103473">
    <property type="entry name" value="MFS general substrate transporter"/>
    <property type="match status" value="1"/>
</dbReference>
<protein>
    <submittedName>
        <fullName evidence="5">MFS transporter</fullName>
    </submittedName>
    <submittedName>
        <fullName evidence="6">Sugar phosphate permease</fullName>
    </submittedName>
</protein>
<feature type="transmembrane region" description="Helical" evidence="4">
    <location>
        <begin position="270"/>
        <end position="293"/>
    </location>
</feature>
<feature type="transmembrane region" description="Helical" evidence="4">
    <location>
        <begin position="389"/>
        <end position="414"/>
    </location>
</feature>
<dbReference type="Proteomes" id="UP001144397">
    <property type="component" value="Unassembled WGS sequence"/>
</dbReference>
<dbReference type="InterPro" id="IPR050327">
    <property type="entry name" value="Proton-linked_MCT"/>
</dbReference>
<reference evidence="6 8" key="2">
    <citation type="submission" date="2023-07" db="EMBL/GenBank/DDBJ databases">
        <title>Genomic Encyclopedia of Type Strains, Phase IV (KMG-IV): sequencing the most valuable type-strain genomes for metagenomic binning, comparative biology and taxonomic classification.</title>
        <authorList>
            <person name="Goeker M."/>
        </authorList>
    </citation>
    <scope>NUCLEOTIDE SEQUENCE [LARGE SCALE GENOMIC DNA]</scope>
    <source>
        <strain evidence="6 8">DSM 338</strain>
    </source>
</reference>
<dbReference type="EMBL" id="JAVDPY010000001">
    <property type="protein sequence ID" value="MDR6331596.1"/>
    <property type="molecule type" value="Genomic_DNA"/>
</dbReference>